<evidence type="ECO:0000313" key="1">
    <source>
        <dbReference type="EMBL" id="MYN10449.1"/>
    </source>
</evidence>
<reference evidence="1 2" key="1">
    <citation type="submission" date="2019-12" db="EMBL/GenBank/DDBJ databases">
        <title>Novel species isolated from a subtropical stream in China.</title>
        <authorList>
            <person name="Lu H."/>
        </authorList>
    </citation>
    <scope>NUCLEOTIDE SEQUENCE [LARGE SCALE GENOMIC DNA]</scope>
    <source>
        <strain evidence="1 2">FT127W</strain>
    </source>
</reference>
<dbReference type="AlphaFoldDB" id="A0A7X4KNM6"/>
<protein>
    <submittedName>
        <fullName evidence="1">Uncharacterized protein</fullName>
    </submittedName>
</protein>
<dbReference type="EMBL" id="WWCU01000038">
    <property type="protein sequence ID" value="MYN10449.1"/>
    <property type="molecule type" value="Genomic_DNA"/>
</dbReference>
<evidence type="ECO:0000313" key="2">
    <source>
        <dbReference type="Proteomes" id="UP000450676"/>
    </source>
</evidence>
<proteinExistence type="predicted"/>
<comment type="caution">
    <text evidence="1">The sequence shown here is derived from an EMBL/GenBank/DDBJ whole genome shotgun (WGS) entry which is preliminary data.</text>
</comment>
<dbReference type="Proteomes" id="UP000450676">
    <property type="component" value="Unassembled WGS sequence"/>
</dbReference>
<organism evidence="1 2">
    <name type="scientific">Pseudoduganella aquatica</name>
    <dbReference type="NCBI Taxonomy" id="2660641"/>
    <lineage>
        <taxon>Bacteria</taxon>
        <taxon>Pseudomonadati</taxon>
        <taxon>Pseudomonadota</taxon>
        <taxon>Betaproteobacteria</taxon>
        <taxon>Burkholderiales</taxon>
        <taxon>Oxalobacteraceae</taxon>
        <taxon>Telluria group</taxon>
        <taxon>Pseudoduganella</taxon>
    </lineage>
</organism>
<sequence>MVHNWSMKAAADTFVIGDLPQLRLIAWNRNPHDAITGEEAFDLYERNWRFVDEAAMPARERAVVEWLIREYGHGILHV</sequence>
<gene>
    <name evidence="1" type="ORF">GTP77_24310</name>
</gene>
<keyword evidence="2" id="KW-1185">Reference proteome</keyword>
<accession>A0A7X4KNM6</accession>
<name>A0A7X4KNM6_9BURK</name>